<dbReference type="Pfam" id="PF09343">
    <property type="entry name" value="DUF2460"/>
    <property type="match status" value="1"/>
</dbReference>
<protein>
    <submittedName>
        <fullName evidence="3">DUF2460 domain-containing protein</fullName>
    </submittedName>
</protein>
<sequence length="293" mass="31309">MAFLEERLPVCVRLGALYEDSYFTEVVMTAGGGRYPSLKNGKPYRTFDVGFLKPKTELALEVAGLYHRAFGQFAGFRVKCWDDFTTANDGVSAYSAQDCRLDIVSSGVYQLVKEYGRDKPGLPDLGRPRRLLFKPVTGKVAIALRGSVITGYTVDVTTGRITLPANKSRAITSISQSAQAVIGVGAGHPYLVGDSVAFKDVLGMTQINGLRATVSAIGASTITVPINSTGFSAYTSVGTVQTHPLDTGLDIITGGCEFDIPCAFDAAFSVTGLENGFREVGSQRLVEILNPLD</sequence>
<accession>A0ABT4Y916</accession>
<name>A0ABT4Y916_METRE</name>
<comment type="caution">
    <text evidence="3">The sequence shown here is derived from an EMBL/GenBank/DDBJ whole genome shotgun (WGS) entry which is preliminary data.</text>
</comment>
<evidence type="ECO:0000259" key="2">
    <source>
        <dbReference type="Pfam" id="PF16190"/>
    </source>
</evidence>
<dbReference type="InterPro" id="IPR011740">
    <property type="entry name" value="DUF2460"/>
</dbReference>
<dbReference type="Pfam" id="PF16190">
    <property type="entry name" value="E1_FCCH"/>
    <property type="match status" value="1"/>
</dbReference>
<dbReference type="InterPro" id="IPR042302">
    <property type="entry name" value="E1_FCCH_sf"/>
</dbReference>
<evidence type="ECO:0000313" key="4">
    <source>
        <dbReference type="Proteomes" id="UP001211689"/>
    </source>
</evidence>
<dbReference type="RefSeq" id="WP_271471623.1">
    <property type="nucleotide sequence ID" value="NZ_JANEWF010000024.1"/>
</dbReference>
<feature type="domain" description="Ubiquitin-activating enzyme E1 FCCH" evidence="2">
    <location>
        <begin position="188"/>
        <end position="241"/>
    </location>
</feature>
<evidence type="ECO:0000313" key="3">
    <source>
        <dbReference type="EMBL" id="MDA8485169.1"/>
    </source>
</evidence>
<dbReference type="InterPro" id="IPR032418">
    <property type="entry name" value="E1_FCCH"/>
</dbReference>
<keyword evidence="4" id="KW-1185">Reference proteome</keyword>
<organism evidence="3 4">
    <name type="scientific">Metapseudomonas resinovorans</name>
    <name type="common">Pseudomonas resinovorans</name>
    <dbReference type="NCBI Taxonomy" id="53412"/>
    <lineage>
        <taxon>Bacteria</taxon>
        <taxon>Pseudomonadati</taxon>
        <taxon>Pseudomonadota</taxon>
        <taxon>Gammaproteobacteria</taxon>
        <taxon>Pseudomonadales</taxon>
        <taxon>Pseudomonadaceae</taxon>
        <taxon>Metapseudomonas</taxon>
    </lineage>
</organism>
<dbReference type="EMBL" id="JANEWF010000024">
    <property type="protein sequence ID" value="MDA8485169.1"/>
    <property type="molecule type" value="Genomic_DNA"/>
</dbReference>
<gene>
    <name evidence="3" type="ORF">NNO07_19045</name>
</gene>
<reference evidence="3 4" key="1">
    <citation type="submission" date="2022-07" db="EMBL/GenBank/DDBJ databases">
        <title>Genome Analysis of Selected Gammaproteobacteria from Nigerian Food snails.</title>
        <authorList>
            <person name="Okafor A.C."/>
        </authorList>
    </citation>
    <scope>NUCLEOTIDE SEQUENCE [LARGE SCALE GENOMIC DNA]</scope>
    <source>
        <strain evidence="3 4">Awg 2</strain>
    </source>
</reference>
<dbReference type="Gene3D" id="2.40.30.180">
    <property type="entry name" value="Ubiquitin-activating enzyme E1, FCCH domain"/>
    <property type="match status" value="1"/>
</dbReference>
<evidence type="ECO:0000259" key="1">
    <source>
        <dbReference type="Pfam" id="PF09343"/>
    </source>
</evidence>
<proteinExistence type="predicted"/>
<dbReference type="Proteomes" id="UP001211689">
    <property type="component" value="Unassembled WGS sequence"/>
</dbReference>
<feature type="domain" description="DUF2460" evidence="1">
    <location>
        <begin position="7"/>
        <end position="167"/>
    </location>
</feature>